<organism evidence="2">
    <name type="scientific">marine sediment metagenome</name>
    <dbReference type="NCBI Taxonomy" id="412755"/>
    <lineage>
        <taxon>unclassified sequences</taxon>
        <taxon>metagenomes</taxon>
        <taxon>ecological metagenomes</taxon>
    </lineage>
</organism>
<protein>
    <submittedName>
        <fullName evidence="2">Uncharacterized protein</fullName>
    </submittedName>
</protein>
<evidence type="ECO:0000313" key="2">
    <source>
        <dbReference type="EMBL" id="KKM64940.1"/>
    </source>
</evidence>
<evidence type="ECO:0000256" key="1">
    <source>
        <dbReference type="SAM" id="MobiDB-lite"/>
    </source>
</evidence>
<accession>A0A0F9LKY6</accession>
<dbReference type="AlphaFoldDB" id="A0A0F9LKY6"/>
<proteinExistence type="predicted"/>
<comment type="caution">
    <text evidence="2">The sequence shown here is derived from an EMBL/GenBank/DDBJ whole genome shotgun (WGS) entry which is preliminary data.</text>
</comment>
<dbReference type="EMBL" id="LAZR01010809">
    <property type="protein sequence ID" value="KKM64940.1"/>
    <property type="molecule type" value="Genomic_DNA"/>
</dbReference>
<sequence>MATLFLINCGETSKKDDKSEIENVEEAVEDLKQGEKNGSEEWRTKAKAKWEKFRAESETVIESTDLKIEELRKKITESGVTEHEKFSKELDSLEVKNKRLKNKLAKRAHSFRGNLMGFSERAKERQHKFEEEFKHD</sequence>
<name>A0A0F9LKY6_9ZZZZ</name>
<gene>
    <name evidence="2" type="ORF">LCGC14_1496340</name>
</gene>
<feature type="region of interest" description="Disordered" evidence="1">
    <location>
        <begin position="13"/>
        <end position="43"/>
    </location>
</feature>
<feature type="non-terminal residue" evidence="2">
    <location>
        <position position="136"/>
    </location>
</feature>
<feature type="compositionally biased region" description="Basic and acidic residues" evidence="1">
    <location>
        <begin position="29"/>
        <end position="43"/>
    </location>
</feature>
<reference evidence="2" key="1">
    <citation type="journal article" date="2015" name="Nature">
        <title>Complex archaea that bridge the gap between prokaryotes and eukaryotes.</title>
        <authorList>
            <person name="Spang A."/>
            <person name="Saw J.H."/>
            <person name="Jorgensen S.L."/>
            <person name="Zaremba-Niedzwiedzka K."/>
            <person name="Martijn J."/>
            <person name="Lind A.E."/>
            <person name="van Eijk R."/>
            <person name="Schleper C."/>
            <person name="Guy L."/>
            <person name="Ettema T.J."/>
        </authorList>
    </citation>
    <scope>NUCLEOTIDE SEQUENCE</scope>
</reference>